<dbReference type="GO" id="GO:0007165">
    <property type="term" value="P:signal transduction"/>
    <property type="evidence" value="ECO:0007669"/>
    <property type="project" value="TreeGrafter"/>
</dbReference>
<sequence>MLYREKKTFGDVKQELLDLQVNPAVREMLVNPTLNRTLIGITGVLHTTGGYMIYTATMFKYAAKVKTNIPSWLSPGAQNLIRRILDPNPITCITITEIKEDGWFNQDYIPSTNHDDEELEDDFRIKNNVRKIDFISNHSLGIILEKIEDAVMEMGLAGEKINNGKITLIRPSHYLVELNKSHGDSSLYRKRAFVVGSALEIDQPSERYIATEPDSILFGVGLYLKLYLEFIVEEISCERFS</sequence>
<dbReference type="GO" id="GO:0004674">
    <property type="term" value="F:protein serine/threonine kinase activity"/>
    <property type="evidence" value="ECO:0007669"/>
    <property type="project" value="UniProtKB-KW"/>
</dbReference>
<dbReference type="EMBL" id="JBBNAF010000002">
    <property type="protein sequence ID" value="KAK9163276.1"/>
    <property type="molecule type" value="Genomic_DNA"/>
</dbReference>
<evidence type="ECO:0000256" key="4">
    <source>
        <dbReference type="ARBA" id="ARBA00022777"/>
    </source>
</evidence>
<dbReference type="SUPFAM" id="SSF56112">
    <property type="entry name" value="Protein kinase-like (PK-like)"/>
    <property type="match status" value="1"/>
</dbReference>
<keyword evidence="2" id="KW-0808">Transferase</keyword>
<evidence type="ECO:0000256" key="1">
    <source>
        <dbReference type="ARBA" id="ARBA00022527"/>
    </source>
</evidence>
<dbReference type="Proteomes" id="UP001420932">
    <property type="component" value="Unassembled WGS sequence"/>
</dbReference>
<evidence type="ECO:0000256" key="5">
    <source>
        <dbReference type="ARBA" id="ARBA00022840"/>
    </source>
</evidence>
<keyword evidence="7" id="KW-1185">Reference proteome</keyword>
<dbReference type="GO" id="GO:0005524">
    <property type="term" value="F:ATP binding"/>
    <property type="evidence" value="ECO:0007669"/>
    <property type="project" value="UniProtKB-KW"/>
</dbReference>
<dbReference type="PANTHER" id="PTHR43895">
    <property type="entry name" value="CALCIUM/CALMODULIN-DEPENDENT PROTEIN KINASE KINASE-RELATED"/>
    <property type="match status" value="1"/>
</dbReference>
<keyword evidence="4" id="KW-0418">Kinase</keyword>
<dbReference type="InterPro" id="IPR011009">
    <property type="entry name" value="Kinase-like_dom_sf"/>
</dbReference>
<proteinExistence type="predicted"/>
<gene>
    <name evidence="6" type="ORF">Syun_004178</name>
</gene>
<dbReference type="Gene3D" id="1.10.510.10">
    <property type="entry name" value="Transferase(Phosphotransferase) domain 1"/>
    <property type="match status" value="1"/>
</dbReference>
<protein>
    <submittedName>
        <fullName evidence="6">Uncharacterized protein</fullName>
    </submittedName>
</protein>
<keyword evidence="5" id="KW-0067">ATP-binding</keyword>
<reference evidence="6 7" key="1">
    <citation type="submission" date="2024-01" db="EMBL/GenBank/DDBJ databases">
        <title>Genome assemblies of Stephania.</title>
        <authorList>
            <person name="Yang L."/>
        </authorList>
    </citation>
    <scope>NUCLEOTIDE SEQUENCE [LARGE SCALE GENOMIC DNA]</scope>
    <source>
        <strain evidence="6">YNDBR</strain>
        <tissue evidence="6">Leaf</tissue>
    </source>
</reference>
<accession>A0AAP0L2U7</accession>
<dbReference type="PANTHER" id="PTHR43895:SF65">
    <property type="entry name" value="CBL-INTERACTING PROTEIN KINASE 21"/>
    <property type="match status" value="1"/>
</dbReference>
<keyword evidence="3" id="KW-0547">Nucleotide-binding</keyword>
<evidence type="ECO:0000313" key="6">
    <source>
        <dbReference type="EMBL" id="KAK9163276.1"/>
    </source>
</evidence>
<name>A0AAP0L2U7_9MAGN</name>
<evidence type="ECO:0000256" key="2">
    <source>
        <dbReference type="ARBA" id="ARBA00022679"/>
    </source>
</evidence>
<organism evidence="6 7">
    <name type="scientific">Stephania yunnanensis</name>
    <dbReference type="NCBI Taxonomy" id="152371"/>
    <lineage>
        <taxon>Eukaryota</taxon>
        <taxon>Viridiplantae</taxon>
        <taxon>Streptophyta</taxon>
        <taxon>Embryophyta</taxon>
        <taxon>Tracheophyta</taxon>
        <taxon>Spermatophyta</taxon>
        <taxon>Magnoliopsida</taxon>
        <taxon>Ranunculales</taxon>
        <taxon>Menispermaceae</taxon>
        <taxon>Menispermoideae</taxon>
        <taxon>Cissampelideae</taxon>
        <taxon>Stephania</taxon>
    </lineage>
</organism>
<dbReference type="AlphaFoldDB" id="A0AAP0L2U7"/>
<keyword evidence="1" id="KW-0723">Serine/threonine-protein kinase</keyword>
<comment type="caution">
    <text evidence="6">The sequence shown here is derived from an EMBL/GenBank/DDBJ whole genome shotgun (WGS) entry which is preliminary data.</text>
</comment>
<evidence type="ECO:0000313" key="7">
    <source>
        <dbReference type="Proteomes" id="UP001420932"/>
    </source>
</evidence>
<evidence type="ECO:0000256" key="3">
    <source>
        <dbReference type="ARBA" id="ARBA00022741"/>
    </source>
</evidence>